<proteinExistence type="predicted"/>
<evidence type="ECO:0000256" key="1">
    <source>
        <dbReference type="SAM" id="MobiDB-lite"/>
    </source>
</evidence>
<dbReference type="AlphaFoldDB" id="A0A9P6TBE9"/>
<sequence length="114" mass="12097">MLDNVLPTASPASVPPPSSASSPDFASPQAIDCFGPHYSHSNRAIEPNQSQYPPRSFGAMHPSLDLSSDPIPCQSSKCTIYSLLICSTSNNTLLTLTHEEQLGMGAPGQVEQNL</sequence>
<evidence type="ECO:0000313" key="2">
    <source>
        <dbReference type="EMBL" id="KAG0145629.1"/>
    </source>
</evidence>
<dbReference type="Proteomes" id="UP000886653">
    <property type="component" value="Unassembled WGS sequence"/>
</dbReference>
<accession>A0A9P6TBE9</accession>
<gene>
    <name evidence="2" type="ORF">CROQUDRAFT_93617</name>
</gene>
<feature type="region of interest" description="Disordered" evidence="1">
    <location>
        <begin position="1"/>
        <end position="27"/>
    </location>
</feature>
<keyword evidence="3" id="KW-1185">Reference proteome</keyword>
<protein>
    <submittedName>
        <fullName evidence="2">Uncharacterized protein</fullName>
    </submittedName>
</protein>
<name>A0A9P6TBE9_9BASI</name>
<comment type="caution">
    <text evidence="2">The sequence shown here is derived from an EMBL/GenBank/DDBJ whole genome shotgun (WGS) entry which is preliminary data.</text>
</comment>
<evidence type="ECO:0000313" key="3">
    <source>
        <dbReference type="Proteomes" id="UP000886653"/>
    </source>
</evidence>
<dbReference type="EMBL" id="MU167273">
    <property type="protein sequence ID" value="KAG0145629.1"/>
    <property type="molecule type" value="Genomic_DNA"/>
</dbReference>
<organism evidence="2 3">
    <name type="scientific">Cronartium quercuum f. sp. fusiforme G11</name>
    <dbReference type="NCBI Taxonomy" id="708437"/>
    <lineage>
        <taxon>Eukaryota</taxon>
        <taxon>Fungi</taxon>
        <taxon>Dikarya</taxon>
        <taxon>Basidiomycota</taxon>
        <taxon>Pucciniomycotina</taxon>
        <taxon>Pucciniomycetes</taxon>
        <taxon>Pucciniales</taxon>
        <taxon>Coleosporiaceae</taxon>
        <taxon>Cronartium</taxon>
    </lineage>
</organism>
<reference evidence="2" key="1">
    <citation type="submission" date="2013-11" db="EMBL/GenBank/DDBJ databases">
        <title>Genome sequence of the fusiform rust pathogen reveals effectors for host alternation and coevolution with pine.</title>
        <authorList>
            <consortium name="DOE Joint Genome Institute"/>
            <person name="Smith K."/>
            <person name="Pendleton A."/>
            <person name="Kubisiak T."/>
            <person name="Anderson C."/>
            <person name="Salamov A."/>
            <person name="Aerts A."/>
            <person name="Riley R."/>
            <person name="Clum A."/>
            <person name="Lindquist E."/>
            <person name="Ence D."/>
            <person name="Campbell M."/>
            <person name="Kronenberg Z."/>
            <person name="Feau N."/>
            <person name="Dhillon B."/>
            <person name="Hamelin R."/>
            <person name="Burleigh J."/>
            <person name="Smith J."/>
            <person name="Yandell M."/>
            <person name="Nelson C."/>
            <person name="Grigoriev I."/>
            <person name="Davis J."/>
        </authorList>
    </citation>
    <scope>NUCLEOTIDE SEQUENCE</scope>
    <source>
        <strain evidence="2">G11</strain>
    </source>
</reference>